<feature type="region of interest" description="Disordered" evidence="2">
    <location>
        <begin position="180"/>
        <end position="206"/>
    </location>
</feature>
<dbReference type="RefSeq" id="WP_353863628.1">
    <property type="nucleotide sequence ID" value="NZ_CP088295.1"/>
</dbReference>
<dbReference type="Proteomes" id="UP001058860">
    <property type="component" value="Chromosome"/>
</dbReference>
<dbReference type="InterPro" id="IPR011659">
    <property type="entry name" value="WD40"/>
</dbReference>
<dbReference type="Gene3D" id="2.120.10.30">
    <property type="entry name" value="TolB, C-terminal domain"/>
    <property type="match status" value="2"/>
</dbReference>
<reference evidence="4" key="1">
    <citation type="submission" date="2021-11" db="EMBL/GenBank/DDBJ databases">
        <title>Cultivation dependent microbiological survey of springs from the worlds oldest radium mine currently devoted to the extraction of radon-saturated water.</title>
        <authorList>
            <person name="Kapinusova G."/>
            <person name="Smrhova T."/>
            <person name="Strejcek M."/>
            <person name="Suman J."/>
            <person name="Jani K."/>
            <person name="Pajer P."/>
            <person name="Uhlik O."/>
        </authorList>
    </citation>
    <scope>NUCLEOTIDE SEQUENCE [LARGE SCALE GENOMIC DNA]</scope>
    <source>
        <strain evidence="4">J379</strain>
    </source>
</reference>
<evidence type="ECO:0000256" key="2">
    <source>
        <dbReference type="SAM" id="MobiDB-lite"/>
    </source>
</evidence>
<name>A0ABY5PEW6_9ACTN</name>
<gene>
    <name evidence="3" type="ORF">LRS13_20945</name>
</gene>
<evidence type="ECO:0000313" key="4">
    <source>
        <dbReference type="Proteomes" id="UP001058860"/>
    </source>
</evidence>
<dbReference type="Pfam" id="PF07676">
    <property type="entry name" value="PD40"/>
    <property type="match status" value="2"/>
</dbReference>
<dbReference type="InterPro" id="IPR011042">
    <property type="entry name" value="6-blade_b-propeller_TolB-like"/>
</dbReference>
<dbReference type="SUPFAM" id="SSF82171">
    <property type="entry name" value="DPP6 N-terminal domain-like"/>
    <property type="match status" value="1"/>
</dbReference>
<dbReference type="EMBL" id="CP088295">
    <property type="protein sequence ID" value="UUY03117.1"/>
    <property type="molecule type" value="Genomic_DNA"/>
</dbReference>
<sequence length="617" mass="66770">MNLLWLPYEEQRLYRVLKMSRGEIFRWVRIDATHTLAQLGRRRGYTADRLAAALVAPRAGKVSSRTLRTLRRAARRTVTQGHLAQHFLFHALHQTAVPERSRWIFGVRTNEDWFNLRRAELSPLQIGELHGRTRTTMRRRVEQALRDAAAKGVRRGYLTDGQRDIMLDRQLRQVPRWLGQRRYNGPTGGRNRLKLPPGDTAKHPTVSADGSRVVWDAYRSRISDAERKGEIHVSGADVGASRRFPVSPAVRPGSRRPHSAYNAELSADGRFVAFETAASTFPLAKRVGQMSILVRDLRSGAVQKISHTARPKNAPTRTAFNPSISDDGRLVAYEATDSGTNGGPSRNGLWVFDRDAGTQRLIDEHGDQGAAYLPELTGDGTAVAYTAAGSAHGGRTLVYLRGLADGNRTLVSRASGDDGTAAASDAYEPSVSRDGTAVAFTSRATNLGGASRRSSVYVRDLRANTTRWISRGVAGDAVEPAISADGRYVAFVARAGFRGGTILSLRSNVWLHDRVTGRTTLVSRASGDRGAAGNGYASEPDVSEDGSLVAFASTSGNLVRGKARGLTGVFVRDVPGATTRLLSDHRAGGRAATDASAREPGSSWALCPLGPLTHGAA</sequence>
<comment type="similarity">
    <text evidence="1">Belongs to the TolB family.</text>
</comment>
<keyword evidence="4" id="KW-1185">Reference proteome</keyword>
<dbReference type="PANTHER" id="PTHR36842">
    <property type="entry name" value="PROTEIN TOLB HOMOLOG"/>
    <property type="match status" value="1"/>
</dbReference>
<accession>A0ABY5PEW6</accession>
<evidence type="ECO:0000256" key="1">
    <source>
        <dbReference type="ARBA" id="ARBA00009820"/>
    </source>
</evidence>
<proteinExistence type="inferred from homology"/>
<organism evidence="3 4">
    <name type="scientific">Svornostia abyssi</name>
    <dbReference type="NCBI Taxonomy" id="2898438"/>
    <lineage>
        <taxon>Bacteria</taxon>
        <taxon>Bacillati</taxon>
        <taxon>Actinomycetota</taxon>
        <taxon>Thermoleophilia</taxon>
        <taxon>Solirubrobacterales</taxon>
        <taxon>Baekduiaceae</taxon>
        <taxon>Svornostia</taxon>
    </lineage>
</organism>
<protein>
    <submittedName>
        <fullName evidence="3">Uncharacterized protein</fullName>
    </submittedName>
</protein>
<evidence type="ECO:0000313" key="3">
    <source>
        <dbReference type="EMBL" id="UUY03117.1"/>
    </source>
</evidence>
<dbReference type="PANTHER" id="PTHR36842:SF1">
    <property type="entry name" value="PROTEIN TOLB"/>
    <property type="match status" value="1"/>
</dbReference>